<accession>A0A0V1L4Z2</accession>
<dbReference type="EMBL" id="JYDW01000136">
    <property type="protein sequence ID" value="KRZ54529.1"/>
    <property type="molecule type" value="Genomic_DNA"/>
</dbReference>
<dbReference type="AlphaFoldDB" id="A0A0V1L4Z2"/>
<name>A0A0V1L4Z2_9BILA</name>
<organism evidence="1 2">
    <name type="scientific">Trichinella nativa</name>
    <dbReference type="NCBI Taxonomy" id="6335"/>
    <lineage>
        <taxon>Eukaryota</taxon>
        <taxon>Metazoa</taxon>
        <taxon>Ecdysozoa</taxon>
        <taxon>Nematoda</taxon>
        <taxon>Enoplea</taxon>
        <taxon>Dorylaimia</taxon>
        <taxon>Trichinellida</taxon>
        <taxon>Trichinellidae</taxon>
        <taxon>Trichinella</taxon>
    </lineage>
</organism>
<reference evidence="1 2" key="1">
    <citation type="submission" date="2015-05" db="EMBL/GenBank/DDBJ databases">
        <title>Evolution of Trichinella species and genotypes.</title>
        <authorList>
            <person name="Korhonen P.K."/>
            <person name="Edoardo P."/>
            <person name="Giuseppe L.R."/>
            <person name="Gasser R.B."/>
        </authorList>
    </citation>
    <scope>NUCLEOTIDE SEQUENCE [LARGE SCALE GENOMIC DNA]</scope>
    <source>
        <strain evidence="1">ISS10</strain>
    </source>
</reference>
<dbReference type="Proteomes" id="UP000054721">
    <property type="component" value="Unassembled WGS sequence"/>
</dbReference>
<evidence type="ECO:0000313" key="2">
    <source>
        <dbReference type="Proteomes" id="UP000054721"/>
    </source>
</evidence>
<protein>
    <submittedName>
        <fullName evidence="1">Uncharacterized protein</fullName>
    </submittedName>
</protein>
<sequence>MSGLSSYAAQKWLDHCCKRKGLQSNQQHRCCIRHRLGLNSSKSVLQLYSQINRLGNYFPFSVLLRFFRALFDNAKMASASVELLANAYRKTFCMLIVLHRIFKATTMLK</sequence>
<evidence type="ECO:0000313" key="1">
    <source>
        <dbReference type="EMBL" id="KRZ54529.1"/>
    </source>
</evidence>
<keyword evidence="2" id="KW-1185">Reference proteome</keyword>
<comment type="caution">
    <text evidence="1">The sequence shown here is derived from an EMBL/GenBank/DDBJ whole genome shotgun (WGS) entry which is preliminary data.</text>
</comment>
<gene>
    <name evidence="1" type="ORF">T02_13427</name>
</gene>
<proteinExistence type="predicted"/>